<dbReference type="GO" id="GO:0016020">
    <property type="term" value="C:membrane"/>
    <property type="evidence" value="ECO:0007669"/>
    <property type="project" value="UniProtKB-SubCell"/>
</dbReference>
<evidence type="ECO:0000313" key="13">
    <source>
        <dbReference type="EMBL" id="KAK6773793.1"/>
    </source>
</evidence>
<gene>
    <name evidence="13" type="ORF">RDI58_029031</name>
</gene>
<keyword evidence="4" id="KW-0812">Transmembrane</keyword>
<protein>
    <recommendedName>
        <fullName evidence="12">SMP-LTD domain-containing protein</fullName>
    </recommendedName>
</protein>
<comment type="caution">
    <text evidence="13">The sequence shown here is derived from an EMBL/GenBank/DDBJ whole genome shotgun (WGS) entry which is preliminary data.</text>
</comment>
<dbReference type="PROSITE" id="PS51847">
    <property type="entry name" value="SMP"/>
    <property type="match status" value="1"/>
</dbReference>
<dbReference type="PANTHER" id="PTHR10774:SF204">
    <property type="entry name" value="SYNAPTOTAGMIN-5-LIKE"/>
    <property type="match status" value="1"/>
</dbReference>
<dbReference type="EMBL" id="JBANQN010000012">
    <property type="protein sequence ID" value="KAK6773793.1"/>
    <property type="molecule type" value="Genomic_DNA"/>
</dbReference>
<dbReference type="CDD" id="cd21677">
    <property type="entry name" value="SMP_SYT"/>
    <property type="match status" value="1"/>
</dbReference>
<dbReference type="Proteomes" id="UP001371456">
    <property type="component" value="Unassembled WGS sequence"/>
</dbReference>
<keyword evidence="10" id="KW-0446">Lipid-binding</keyword>
<feature type="domain" description="SMP-LTD" evidence="12">
    <location>
        <begin position="6"/>
        <end position="164"/>
    </location>
</feature>
<reference evidence="13 14" key="1">
    <citation type="submission" date="2024-02" db="EMBL/GenBank/DDBJ databases">
        <title>de novo genome assembly of Solanum bulbocastanum strain 11H21.</title>
        <authorList>
            <person name="Hosaka A.J."/>
        </authorList>
    </citation>
    <scope>NUCLEOTIDE SEQUENCE [LARGE SCALE GENOMIC DNA]</scope>
    <source>
        <tissue evidence="13">Young leaves</tissue>
    </source>
</reference>
<evidence type="ECO:0000256" key="1">
    <source>
        <dbReference type="ARBA" id="ARBA00004167"/>
    </source>
</evidence>
<dbReference type="GO" id="GO:0005783">
    <property type="term" value="C:endoplasmic reticulum"/>
    <property type="evidence" value="ECO:0007669"/>
    <property type="project" value="TreeGrafter"/>
</dbReference>
<keyword evidence="14" id="KW-1185">Reference proteome</keyword>
<evidence type="ECO:0000256" key="8">
    <source>
        <dbReference type="ARBA" id="ARBA00022989"/>
    </source>
</evidence>
<dbReference type="AlphaFoldDB" id="A0AAN8SR25"/>
<dbReference type="GO" id="GO:0008289">
    <property type="term" value="F:lipid binding"/>
    <property type="evidence" value="ECO:0007669"/>
    <property type="project" value="UniProtKB-KW"/>
</dbReference>
<dbReference type="InterPro" id="IPR045050">
    <property type="entry name" value="Synaptotagmin_plant"/>
</dbReference>
<keyword evidence="6" id="KW-0677">Repeat</keyword>
<name>A0AAN8SR25_SOLBU</name>
<dbReference type="PANTHER" id="PTHR10774">
    <property type="entry name" value="EXTENDED SYNAPTOTAGMIN-RELATED"/>
    <property type="match status" value="1"/>
</dbReference>
<accession>A0AAN8SR25</accession>
<dbReference type="Pfam" id="PF17047">
    <property type="entry name" value="SMP_LBD"/>
    <property type="match status" value="1"/>
</dbReference>
<organism evidence="13 14">
    <name type="scientific">Solanum bulbocastanum</name>
    <name type="common">Wild potato</name>
    <dbReference type="NCBI Taxonomy" id="147425"/>
    <lineage>
        <taxon>Eukaryota</taxon>
        <taxon>Viridiplantae</taxon>
        <taxon>Streptophyta</taxon>
        <taxon>Embryophyta</taxon>
        <taxon>Tracheophyta</taxon>
        <taxon>Spermatophyta</taxon>
        <taxon>Magnoliopsida</taxon>
        <taxon>eudicotyledons</taxon>
        <taxon>Gunneridae</taxon>
        <taxon>Pentapetalae</taxon>
        <taxon>asterids</taxon>
        <taxon>lamiids</taxon>
        <taxon>Solanales</taxon>
        <taxon>Solanaceae</taxon>
        <taxon>Solanoideae</taxon>
        <taxon>Solaneae</taxon>
        <taxon>Solanum</taxon>
    </lineage>
</organism>
<evidence type="ECO:0000256" key="3">
    <source>
        <dbReference type="ARBA" id="ARBA00022448"/>
    </source>
</evidence>
<proteinExistence type="inferred from homology"/>
<evidence type="ECO:0000256" key="4">
    <source>
        <dbReference type="ARBA" id="ARBA00022692"/>
    </source>
</evidence>
<evidence type="ECO:0000256" key="6">
    <source>
        <dbReference type="ARBA" id="ARBA00022737"/>
    </source>
</evidence>
<evidence type="ECO:0000256" key="9">
    <source>
        <dbReference type="ARBA" id="ARBA00023055"/>
    </source>
</evidence>
<sequence length="164" mass="18608">MFIFTRARKFAWLNSHLEKIWPYVDEAASTLVKSSVEPTLEQYRSVIFSKFILGTVAPQFTGISIIEDGSESITIELEMQWDRNPSITLDIKTYIGVALPVQVKDIRFTGIFKLIFRPLVDEFSCFGVVCYSLRQKKELDFMLKVIGGDMTAIPGLSNEIEGTI</sequence>
<dbReference type="GO" id="GO:0046872">
    <property type="term" value="F:metal ion binding"/>
    <property type="evidence" value="ECO:0007669"/>
    <property type="project" value="UniProtKB-KW"/>
</dbReference>
<comment type="similarity">
    <text evidence="2">Belongs to the synaptotagmin family.</text>
</comment>
<comment type="subcellular location">
    <subcellularLocation>
        <location evidence="1">Membrane</location>
        <topology evidence="1">Single-pass membrane protein</topology>
    </subcellularLocation>
</comment>
<keyword evidence="11" id="KW-0472">Membrane</keyword>
<dbReference type="GO" id="GO:0006869">
    <property type="term" value="P:lipid transport"/>
    <property type="evidence" value="ECO:0007669"/>
    <property type="project" value="UniProtKB-KW"/>
</dbReference>
<keyword evidence="3" id="KW-0813">Transport</keyword>
<evidence type="ECO:0000256" key="2">
    <source>
        <dbReference type="ARBA" id="ARBA00006996"/>
    </source>
</evidence>
<evidence type="ECO:0000256" key="7">
    <source>
        <dbReference type="ARBA" id="ARBA00022837"/>
    </source>
</evidence>
<evidence type="ECO:0000259" key="12">
    <source>
        <dbReference type="PROSITE" id="PS51847"/>
    </source>
</evidence>
<keyword evidence="7" id="KW-0106">Calcium</keyword>
<keyword evidence="9" id="KW-0445">Lipid transport</keyword>
<evidence type="ECO:0000256" key="11">
    <source>
        <dbReference type="ARBA" id="ARBA00023136"/>
    </source>
</evidence>
<evidence type="ECO:0000256" key="10">
    <source>
        <dbReference type="ARBA" id="ARBA00023121"/>
    </source>
</evidence>
<evidence type="ECO:0000256" key="5">
    <source>
        <dbReference type="ARBA" id="ARBA00022723"/>
    </source>
</evidence>
<keyword evidence="8" id="KW-1133">Transmembrane helix</keyword>
<keyword evidence="5" id="KW-0479">Metal-binding</keyword>
<evidence type="ECO:0000313" key="14">
    <source>
        <dbReference type="Proteomes" id="UP001371456"/>
    </source>
</evidence>
<dbReference type="InterPro" id="IPR031468">
    <property type="entry name" value="SMP_LBD"/>
</dbReference>
<dbReference type="InterPro" id="IPR039010">
    <property type="entry name" value="Synaptotagmin_SMP"/>
</dbReference>